<dbReference type="SUPFAM" id="SSF53383">
    <property type="entry name" value="PLP-dependent transferases"/>
    <property type="match status" value="1"/>
</dbReference>
<evidence type="ECO:0000256" key="1">
    <source>
        <dbReference type="ARBA" id="ARBA00001933"/>
    </source>
</evidence>
<dbReference type="InterPro" id="IPR000192">
    <property type="entry name" value="Aminotrans_V_dom"/>
</dbReference>
<comment type="cofactor">
    <cofactor evidence="1">
        <name>pyridoxal 5'-phosphate</name>
        <dbReference type="ChEBI" id="CHEBI:597326"/>
    </cofactor>
</comment>
<feature type="non-terminal residue" evidence="4">
    <location>
        <position position="1"/>
    </location>
</feature>
<dbReference type="Pfam" id="PF00266">
    <property type="entry name" value="Aminotran_5"/>
    <property type="match status" value="1"/>
</dbReference>
<dbReference type="PANTHER" id="PTHR11601:SF34">
    <property type="entry name" value="CYSTEINE DESULFURASE"/>
    <property type="match status" value="1"/>
</dbReference>
<dbReference type="AlphaFoldDB" id="A0A2M7E8R9"/>
<proteinExistence type="predicted"/>
<dbReference type="PANTHER" id="PTHR11601">
    <property type="entry name" value="CYSTEINE DESULFURYLASE FAMILY MEMBER"/>
    <property type="match status" value="1"/>
</dbReference>
<dbReference type="GO" id="GO:0031071">
    <property type="term" value="F:cysteine desulfurase activity"/>
    <property type="evidence" value="ECO:0007669"/>
    <property type="project" value="UniProtKB-EC"/>
</dbReference>
<dbReference type="EMBL" id="PETL01000190">
    <property type="protein sequence ID" value="PIV64113.1"/>
    <property type="molecule type" value="Genomic_DNA"/>
</dbReference>
<accession>A0A2M7E8R9</accession>
<organism evidence="4 5">
    <name type="scientific">bacterium (Candidatus Ratteibacteria) CG01_land_8_20_14_3_00_40_19</name>
    <dbReference type="NCBI Taxonomy" id="2014290"/>
    <lineage>
        <taxon>Bacteria</taxon>
        <taxon>Candidatus Ratteibacteria</taxon>
    </lineage>
</organism>
<dbReference type="Proteomes" id="UP000228886">
    <property type="component" value="Unassembled WGS sequence"/>
</dbReference>
<reference evidence="5" key="1">
    <citation type="submission" date="2017-09" db="EMBL/GenBank/DDBJ databases">
        <title>Depth-based differentiation of microbial function through sediment-hosted aquifers and enrichment of novel symbionts in the deep terrestrial subsurface.</title>
        <authorList>
            <person name="Probst A.J."/>
            <person name="Ladd B."/>
            <person name="Jarett J.K."/>
            <person name="Geller-Mcgrath D.E."/>
            <person name="Sieber C.M.K."/>
            <person name="Emerson J.B."/>
            <person name="Anantharaman K."/>
            <person name="Thomas B.C."/>
            <person name="Malmstrom R."/>
            <person name="Stieglmeier M."/>
            <person name="Klingl A."/>
            <person name="Woyke T."/>
            <person name="Ryan C.M."/>
            <person name="Banfield J.F."/>
        </authorList>
    </citation>
    <scope>NUCLEOTIDE SEQUENCE [LARGE SCALE GENOMIC DNA]</scope>
</reference>
<evidence type="ECO:0000313" key="5">
    <source>
        <dbReference type="Proteomes" id="UP000228886"/>
    </source>
</evidence>
<dbReference type="Gene3D" id="3.90.1150.10">
    <property type="entry name" value="Aspartate Aminotransferase, domain 1"/>
    <property type="match status" value="1"/>
</dbReference>
<gene>
    <name evidence="4" type="ORF">COS11_03855</name>
</gene>
<dbReference type="InterPro" id="IPR015422">
    <property type="entry name" value="PyrdxlP-dep_Trfase_small"/>
</dbReference>
<dbReference type="InterPro" id="IPR015424">
    <property type="entry name" value="PyrdxlP-dep_Trfase"/>
</dbReference>
<comment type="catalytic activity">
    <reaction evidence="2">
        <text>(sulfur carrier)-H + L-cysteine = (sulfur carrier)-SH + L-alanine</text>
        <dbReference type="Rhea" id="RHEA:43892"/>
        <dbReference type="Rhea" id="RHEA-COMP:14737"/>
        <dbReference type="Rhea" id="RHEA-COMP:14739"/>
        <dbReference type="ChEBI" id="CHEBI:29917"/>
        <dbReference type="ChEBI" id="CHEBI:35235"/>
        <dbReference type="ChEBI" id="CHEBI:57972"/>
        <dbReference type="ChEBI" id="CHEBI:64428"/>
        <dbReference type="EC" id="2.8.1.7"/>
    </reaction>
</comment>
<protein>
    <submittedName>
        <fullName evidence="4">Cysteine desulfurase NifS</fullName>
    </submittedName>
</protein>
<evidence type="ECO:0000256" key="2">
    <source>
        <dbReference type="ARBA" id="ARBA00050776"/>
    </source>
</evidence>
<comment type="caution">
    <text evidence="4">The sequence shown here is derived from an EMBL/GenBank/DDBJ whole genome shotgun (WGS) entry which is preliminary data.</text>
</comment>
<sequence length="148" mass="16281">PAIVGFGKAVEIAEEKMEEEAKELTILRDKLIKGIFEKIDHVCLNGHPTKRLPNNINVSIEFVEGESMLLNLDMEGIAASTGSACSSSSLEPSHVLLSLGLSPELAHGSLRFTLGRYTKEEEIDYVLEILPKIVDKLRSMSPLYKKAS</sequence>
<feature type="domain" description="Aminotransferase class V" evidence="3">
    <location>
        <begin position="2"/>
        <end position="126"/>
    </location>
</feature>
<name>A0A2M7E8R9_9BACT</name>
<evidence type="ECO:0000313" key="4">
    <source>
        <dbReference type="EMBL" id="PIV64113.1"/>
    </source>
</evidence>
<evidence type="ECO:0000259" key="3">
    <source>
        <dbReference type="Pfam" id="PF00266"/>
    </source>
</evidence>